<evidence type="ECO:0000256" key="2">
    <source>
        <dbReference type="PROSITE-ProRule" id="PRU00335"/>
    </source>
</evidence>
<keyword evidence="5" id="KW-1185">Reference proteome</keyword>
<organism evidence="4 5">
    <name type="scientific">Salinimicrobium profundisediminis</name>
    <dbReference type="NCBI Taxonomy" id="2994553"/>
    <lineage>
        <taxon>Bacteria</taxon>
        <taxon>Pseudomonadati</taxon>
        <taxon>Bacteroidota</taxon>
        <taxon>Flavobacteriia</taxon>
        <taxon>Flavobacteriales</taxon>
        <taxon>Flavobacteriaceae</taxon>
        <taxon>Salinimicrobium</taxon>
    </lineage>
</organism>
<keyword evidence="1 2" id="KW-0238">DNA-binding</keyword>
<dbReference type="InterPro" id="IPR001647">
    <property type="entry name" value="HTH_TetR"/>
</dbReference>
<dbReference type="EMBL" id="JAPJDA010000065">
    <property type="protein sequence ID" value="MCX2839905.1"/>
    <property type="molecule type" value="Genomic_DNA"/>
</dbReference>
<reference evidence="4" key="1">
    <citation type="submission" date="2022-11" db="EMBL/GenBank/DDBJ databases">
        <title>Salinimicrobium profundisediminis sp. nov., isolated from deep-sea sediment of the Mariana Trench.</title>
        <authorList>
            <person name="Fu H."/>
        </authorList>
    </citation>
    <scope>NUCLEOTIDE SEQUENCE</scope>
    <source>
        <strain evidence="4">MT39</strain>
    </source>
</reference>
<sequence>MDGFTRRKEQKKQNILEAALNLFIEYGTEKVSISEIAQKADVSQVTIYNYFESKHNLIQEVIIFYVDQISDYFDEIIYGNAPFPEKIHQIIFNKSEQANEIHEDFYQYLMKEHASGVSYLEKVYAEKSLKGFMHLFEEGRQKGYIDPSISNEAILAFIHIMKEGMKKGEISNKILPFAEEITKLMFYGILGNQRTDKNE</sequence>
<evidence type="ECO:0000313" key="5">
    <source>
        <dbReference type="Proteomes" id="UP001148482"/>
    </source>
</evidence>
<dbReference type="Pfam" id="PF00440">
    <property type="entry name" value="TetR_N"/>
    <property type="match status" value="1"/>
</dbReference>
<comment type="caution">
    <text evidence="4">The sequence shown here is derived from an EMBL/GenBank/DDBJ whole genome shotgun (WGS) entry which is preliminary data.</text>
</comment>
<dbReference type="Gene3D" id="1.10.357.10">
    <property type="entry name" value="Tetracycline Repressor, domain 2"/>
    <property type="match status" value="1"/>
</dbReference>
<feature type="domain" description="HTH tetR-type" evidence="3">
    <location>
        <begin position="9"/>
        <end position="69"/>
    </location>
</feature>
<protein>
    <submittedName>
        <fullName evidence="4">TetR/AcrR family transcriptional regulator</fullName>
    </submittedName>
</protein>
<feature type="DNA-binding region" description="H-T-H motif" evidence="2">
    <location>
        <begin position="32"/>
        <end position="51"/>
    </location>
</feature>
<evidence type="ECO:0000313" key="4">
    <source>
        <dbReference type="EMBL" id="MCX2839905.1"/>
    </source>
</evidence>
<dbReference type="InterPro" id="IPR009057">
    <property type="entry name" value="Homeodomain-like_sf"/>
</dbReference>
<dbReference type="PRINTS" id="PR00455">
    <property type="entry name" value="HTHTETR"/>
</dbReference>
<dbReference type="GO" id="GO:0003677">
    <property type="term" value="F:DNA binding"/>
    <property type="evidence" value="ECO:0007669"/>
    <property type="project" value="UniProtKB-UniRule"/>
</dbReference>
<dbReference type="SUPFAM" id="SSF46689">
    <property type="entry name" value="Homeodomain-like"/>
    <property type="match status" value="1"/>
</dbReference>
<dbReference type="PANTHER" id="PTHR43479">
    <property type="entry name" value="ACREF/ENVCD OPERON REPRESSOR-RELATED"/>
    <property type="match status" value="1"/>
</dbReference>
<dbReference type="PROSITE" id="PS50977">
    <property type="entry name" value="HTH_TETR_2"/>
    <property type="match status" value="1"/>
</dbReference>
<name>A0A9X3D073_9FLAO</name>
<evidence type="ECO:0000259" key="3">
    <source>
        <dbReference type="PROSITE" id="PS50977"/>
    </source>
</evidence>
<accession>A0A9X3D073</accession>
<dbReference type="PANTHER" id="PTHR43479:SF11">
    <property type="entry name" value="ACREF_ENVCD OPERON REPRESSOR-RELATED"/>
    <property type="match status" value="1"/>
</dbReference>
<dbReference type="AlphaFoldDB" id="A0A9X3D073"/>
<proteinExistence type="predicted"/>
<dbReference type="Proteomes" id="UP001148482">
    <property type="component" value="Unassembled WGS sequence"/>
</dbReference>
<dbReference type="InterPro" id="IPR050624">
    <property type="entry name" value="HTH-type_Tx_Regulator"/>
</dbReference>
<evidence type="ECO:0000256" key="1">
    <source>
        <dbReference type="ARBA" id="ARBA00023125"/>
    </source>
</evidence>
<gene>
    <name evidence="4" type="ORF">OQ279_17400</name>
</gene>